<dbReference type="Proteomes" id="UP000799436">
    <property type="component" value="Unassembled WGS sequence"/>
</dbReference>
<reference evidence="2" key="1">
    <citation type="journal article" date="2020" name="Stud. Mycol.">
        <title>101 Dothideomycetes genomes: a test case for predicting lifestyles and emergence of pathogens.</title>
        <authorList>
            <person name="Haridas S."/>
            <person name="Albert R."/>
            <person name="Binder M."/>
            <person name="Bloem J."/>
            <person name="Labutti K."/>
            <person name="Salamov A."/>
            <person name="Andreopoulos B."/>
            <person name="Baker S."/>
            <person name="Barry K."/>
            <person name="Bills G."/>
            <person name="Bluhm B."/>
            <person name="Cannon C."/>
            <person name="Castanera R."/>
            <person name="Culley D."/>
            <person name="Daum C."/>
            <person name="Ezra D."/>
            <person name="Gonzalez J."/>
            <person name="Henrissat B."/>
            <person name="Kuo A."/>
            <person name="Liang C."/>
            <person name="Lipzen A."/>
            <person name="Lutzoni F."/>
            <person name="Magnuson J."/>
            <person name="Mondo S."/>
            <person name="Nolan M."/>
            <person name="Ohm R."/>
            <person name="Pangilinan J."/>
            <person name="Park H.-J."/>
            <person name="Ramirez L."/>
            <person name="Alfaro M."/>
            <person name="Sun H."/>
            <person name="Tritt A."/>
            <person name="Yoshinaga Y."/>
            <person name="Zwiers L.-H."/>
            <person name="Turgeon B."/>
            <person name="Goodwin S."/>
            <person name="Spatafora J."/>
            <person name="Crous P."/>
            <person name="Grigoriev I."/>
        </authorList>
    </citation>
    <scope>NUCLEOTIDE SEQUENCE</scope>
    <source>
        <strain evidence="2">CBS 116005</strain>
    </source>
</reference>
<feature type="signal peptide" evidence="1">
    <location>
        <begin position="1"/>
        <end position="21"/>
    </location>
</feature>
<accession>A0A6G1LHC3</accession>
<protein>
    <submittedName>
        <fullName evidence="2">Uncharacterized protein</fullName>
    </submittedName>
</protein>
<proteinExistence type="predicted"/>
<keyword evidence="1" id="KW-0732">Signal</keyword>
<evidence type="ECO:0000313" key="2">
    <source>
        <dbReference type="EMBL" id="KAF2772256.1"/>
    </source>
</evidence>
<organism evidence="2 3">
    <name type="scientific">Teratosphaeria nubilosa</name>
    <dbReference type="NCBI Taxonomy" id="161662"/>
    <lineage>
        <taxon>Eukaryota</taxon>
        <taxon>Fungi</taxon>
        <taxon>Dikarya</taxon>
        <taxon>Ascomycota</taxon>
        <taxon>Pezizomycotina</taxon>
        <taxon>Dothideomycetes</taxon>
        <taxon>Dothideomycetidae</taxon>
        <taxon>Mycosphaerellales</taxon>
        <taxon>Teratosphaeriaceae</taxon>
        <taxon>Teratosphaeria</taxon>
    </lineage>
</organism>
<name>A0A6G1LHC3_9PEZI</name>
<evidence type="ECO:0000313" key="3">
    <source>
        <dbReference type="Proteomes" id="UP000799436"/>
    </source>
</evidence>
<gene>
    <name evidence="2" type="ORF">EJ03DRAFT_324684</name>
</gene>
<feature type="chain" id="PRO_5026158091" evidence="1">
    <location>
        <begin position="22"/>
        <end position="56"/>
    </location>
</feature>
<dbReference type="AlphaFoldDB" id="A0A6G1LHC3"/>
<evidence type="ECO:0000256" key="1">
    <source>
        <dbReference type="SAM" id="SignalP"/>
    </source>
</evidence>
<keyword evidence="3" id="KW-1185">Reference proteome</keyword>
<dbReference type="EMBL" id="ML995815">
    <property type="protein sequence ID" value="KAF2772256.1"/>
    <property type="molecule type" value="Genomic_DNA"/>
</dbReference>
<sequence length="56" mass="6345">MAGRFSEVCLALLLLIAKAFNLPSCTPRLPFFCDAQTLLVYTRAEVYSRRRLAAEH</sequence>